<evidence type="ECO:0000256" key="1">
    <source>
        <dbReference type="ARBA" id="ARBA00022723"/>
    </source>
</evidence>
<accession>A0AAU8H2X1</accession>
<keyword evidence="1" id="KW-0479">Metal-binding</keyword>
<evidence type="ECO:0000256" key="3">
    <source>
        <dbReference type="ARBA" id="ARBA00023118"/>
    </source>
</evidence>
<dbReference type="GO" id="GO:0051607">
    <property type="term" value="P:defense response to virus"/>
    <property type="evidence" value="ECO:0007669"/>
    <property type="project" value="UniProtKB-KW"/>
</dbReference>
<dbReference type="InterPro" id="IPR006674">
    <property type="entry name" value="HD_domain"/>
</dbReference>
<keyword evidence="5" id="KW-0255">Endonuclease</keyword>
<organism evidence="5">
    <name type="scientific">Thermodesulfovibrio obliviosus</name>
    <dbReference type="NCBI Taxonomy" id="3118332"/>
    <lineage>
        <taxon>Bacteria</taxon>
        <taxon>Pseudomonadati</taxon>
        <taxon>Nitrospirota</taxon>
        <taxon>Thermodesulfovibrionia</taxon>
        <taxon>Thermodesulfovibrionales</taxon>
        <taxon>Thermodesulfovibrionaceae</taxon>
        <taxon>Thermodesulfovibrio</taxon>
    </lineage>
</organism>
<evidence type="ECO:0000256" key="2">
    <source>
        <dbReference type="ARBA" id="ARBA00022801"/>
    </source>
</evidence>
<reference evidence="5" key="1">
    <citation type="submission" date="2024-01" db="EMBL/GenBank/DDBJ databases">
        <title>The first autotrophic representatives of the genus Thermodesulfovibrio.</title>
        <authorList>
            <person name="Maltseva A.I."/>
            <person name="Elcheninov A.G."/>
            <person name="Kublanov I.V."/>
            <person name="Lebedinsky A.V."/>
            <person name="Frolov E.N."/>
        </authorList>
    </citation>
    <scope>NUCLEOTIDE SEQUENCE</scope>
    <source>
        <strain evidence="5">3462-1</strain>
    </source>
</reference>
<keyword evidence="3" id="KW-0051">Antiviral defense</keyword>
<dbReference type="Pfam" id="PF01966">
    <property type="entry name" value="HD"/>
    <property type="match status" value="1"/>
</dbReference>
<keyword evidence="5" id="KW-0540">Nuclease</keyword>
<dbReference type="GO" id="GO:0046872">
    <property type="term" value="F:metal ion binding"/>
    <property type="evidence" value="ECO:0007669"/>
    <property type="project" value="UniProtKB-KW"/>
</dbReference>
<gene>
    <name evidence="5" type="ORF">V4D31_03080</name>
</gene>
<dbReference type="KEGG" id="tob:V4D31_03080"/>
<dbReference type="AlphaFoldDB" id="A0AAU8H2X1"/>
<dbReference type="RefSeq" id="WP_353686785.1">
    <property type="nucleotide sequence ID" value="NZ_CP144374.1"/>
</dbReference>
<evidence type="ECO:0000259" key="4">
    <source>
        <dbReference type="PROSITE" id="PS51643"/>
    </source>
</evidence>
<dbReference type="InterPro" id="IPR006483">
    <property type="entry name" value="CRISPR-assoc_Cas3_HD"/>
</dbReference>
<dbReference type="NCBIfam" id="TIGR01596">
    <property type="entry name" value="cas3_HD"/>
    <property type="match status" value="1"/>
</dbReference>
<name>A0AAU8H2X1_9BACT</name>
<protein>
    <submittedName>
        <fullName evidence="5">CRISPR-associated endonuclease Cas3</fullName>
    </submittedName>
</protein>
<keyword evidence="2" id="KW-0378">Hydrolase</keyword>
<dbReference type="GO" id="GO:0016787">
    <property type="term" value="F:hydrolase activity"/>
    <property type="evidence" value="ECO:0007669"/>
    <property type="project" value="UniProtKB-KW"/>
</dbReference>
<evidence type="ECO:0000313" key="5">
    <source>
        <dbReference type="EMBL" id="XCH49152.1"/>
    </source>
</evidence>
<dbReference type="CDD" id="cd09641">
    <property type="entry name" value="Cas3''_I"/>
    <property type="match status" value="1"/>
</dbReference>
<dbReference type="GO" id="GO:0004519">
    <property type="term" value="F:endonuclease activity"/>
    <property type="evidence" value="ECO:0007669"/>
    <property type="project" value="UniProtKB-KW"/>
</dbReference>
<dbReference type="SUPFAM" id="SSF109604">
    <property type="entry name" value="HD-domain/PDEase-like"/>
    <property type="match status" value="1"/>
</dbReference>
<sequence length="246" mass="28506">MTHHILFKSAPDESYTDHIEKALEKFEVIYPLFEKTILRIFNLRDASVCKDILKQIVLFHDLGKLTKKWQENLRTNKKLPSHAPIGAGFLYKKLTNEDVDENLKNAVIFAIAIHHTDSGLLGDNIERPDVQAIVDGIADFDGNIDWHKEIDKLDKKYFPNEAKSLKVADLKDMARDLRVWAKGCRLLEQHQRRLQAYLIHHILKLCNISAAVERKGYLKEDDKDCYGGWLMVEDIVKYVNSVNVRR</sequence>
<proteinExistence type="predicted"/>
<dbReference type="EMBL" id="CP144374">
    <property type="protein sequence ID" value="XCH49152.1"/>
    <property type="molecule type" value="Genomic_DNA"/>
</dbReference>
<feature type="domain" description="HD Cas3-type" evidence="4">
    <location>
        <begin position="8"/>
        <end position="209"/>
    </location>
</feature>
<dbReference type="Gene3D" id="1.10.3210.30">
    <property type="match status" value="1"/>
</dbReference>
<dbReference type="PROSITE" id="PS51643">
    <property type="entry name" value="HD_CAS3"/>
    <property type="match status" value="1"/>
</dbReference>
<dbReference type="InterPro" id="IPR038257">
    <property type="entry name" value="CRISPR-assoc_Cas3_HD_sf"/>
</dbReference>